<dbReference type="PANTHER" id="PTHR35004">
    <property type="entry name" value="TRANSPOSASE RV3428C-RELATED"/>
    <property type="match status" value="1"/>
</dbReference>
<dbReference type="SUPFAM" id="SSF53098">
    <property type="entry name" value="Ribonuclease H-like"/>
    <property type="match status" value="1"/>
</dbReference>
<proteinExistence type="predicted"/>
<evidence type="ECO:0000313" key="3">
    <source>
        <dbReference type="Proteomes" id="UP001596083"/>
    </source>
</evidence>
<accession>A0ABW0Z5T5</accession>
<keyword evidence="3" id="KW-1185">Reference proteome</keyword>
<dbReference type="InterPro" id="IPR001584">
    <property type="entry name" value="Integrase_cat-core"/>
</dbReference>
<comment type="caution">
    <text evidence="2">The sequence shown here is derived from an EMBL/GenBank/DDBJ whole genome shotgun (WGS) entry which is preliminary data.</text>
</comment>
<dbReference type="Proteomes" id="UP001596083">
    <property type="component" value="Unassembled WGS sequence"/>
</dbReference>
<name>A0ABW0Z5T5_9ACTN</name>
<dbReference type="PROSITE" id="PS50994">
    <property type="entry name" value="INTEGRASE"/>
    <property type="match status" value="1"/>
</dbReference>
<sequence length="252" mass="28835">MAAINQRLRDEHGPECSASSLRRYVRAKLPEEARREQVVVLREPASPGEGAQIDYGSMGIWTDPKSGKRRVWAFVMVLATSRHMFVRPVLTMDQHAWCTAHVEVFEFFGDVPARLVPDNLRTGVERPDLYDPKINRAYAELGEHYGTLVDPARSRKPRDKRRVERPVPYLRDSWWRGRDFTSPEEMCKAALAWRYSASVSGRLVPGGECTKLQAGRRSRCRSSPIRSPVSWSVPTTGRWCSTRWPTTHPRSC</sequence>
<dbReference type="InterPro" id="IPR012337">
    <property type="entry name" value="RNaseH-like_sf"/>
</dbReference>
<protein>
    <submittedName>
        <fullName evidence="2">IS21 family transposase</fullName>
    </submittedName>
</protein>
<evidence type="ECO:0000313" key="2">
    <source>
        <dbReference type="EMBL" id="MFC5724190.1"/>
    </source>
</evidence>
<evidence type="ECO:0000259" key="1">
    <source>
        <dbReference type="PROSITE" id="PS50994"/>
    </source>
</evidence>
<organism evidence="2 3">
    <name type="scientific">Streptomyces gamaensis</name>
    <dbReference type="NCBI Taxonomy" id="1763542"/>
    <lineage>
        <taxon>Bacteria</taxon>
        <taxon>Bacillati</taxon>
        <taxon>Actinomycetota</taxon>
        <taxon>Actinomycetes</taxon>
        <taxon>Kitasatosporales</taxon>
        <taxon>Streptomycetaceae</taxon>
        <taxon>Streptomyces</taxon>
    </lineage>
</organism>
<reference evidence="3" key="1">
    <citation type="journal article" date="2019" name="Int. J. Syst. Evol. Microbiol.">
        <title>The Global Catalogue of Microorganisms (GCM) 10K type strain sequencing project: providing services to taxonomists for standard genome sequencing and annotation.</title>
        <authorList>
            <consortium name="The Broad Institute Genomics Platform"/>
            <consortium name="The Broad Institute Genome Sequencing Center for Infectious Disease"/>
            <person name="Wu L."/>
            <person name="Ma J."/>
        </authorList>
    </citation>
    <scope>NUCLEOTIDE SEQUENCE [LARGE SCALE GENOMIC DNA]</scope>
    <source>
        <strain evidence="3">CGMCC 4.7304</strain>
    </source>
</reference>
<dbReference type="Pfam" id="PF00665">
    <property type="entry name" value="rve"/>
    <property type="match status" value="1"/>
</dbReference>
<dbReference type="RefSeq" id="WP_390320625.1">
    <property type="nucleotide sequence ID" value="NZ_JBHSPB010000024.1"/>
</dbReference>
<gene>
    <name evidence="2" type="primary">istA</name>
    <name evidence="2" type="ORF">ACFP1Z_28930</name>
</gene>
<dbReference type="Gene3D" id="3.30.420.10">
    <property type="entry name" value="Ribonuclease H-like superfamily/Ribonuclease H"/>
    <property type="match status" value="1"/>
</dbReference>
<dbReference type="NCBIfam" id="NF033546">
    <property type="entry name" value="transpos_IS21"/>
    <property type="match status" value="1"/>
</dbReference>
<dbReference type="InterPro" id="IPR036397">
    <property type="entry name" value="RNaseH_sf"/>
</dbReference>
<dbReference type="EMBL" id="JBHSPB010000024">
    <property type="protein sequence ID" value="MFC5724190.1"/>
    <property type="molecule type" value="Genomic_DNA"/>
</dbReference>
<feature type="domain" description="Integrase catalytic" evidence="1">
    <location>
        <begin position="43"/>
        <end position="172"/>
    </location>
</feature>
<dbReference type="PANTHER" id="PTHR35004:SF8">
    <property type="entry name" value="TRANSPOSASE RV3428C-RELATED"/>
    <property type="match status" value="1"/>
</dbReference>